<comment type="caution">
    <text evidence="2">The sequence shown here is derived from an EMBL/GenBank/DDBJ whole genome shotgun (WGS) entry which is preliminary data.</text>
</comment>
<gene>
    <name evidence="2" type="ORF">F6Q06_12450</name>
</gene>
<keyword evidence="3" id="KW-1185">Reference proteome</keyword>
<dbReference type="PROSITE" id="PS51257">
    <property type="entry name" value="PROKAR_LIPOPROTEIN"/>
    <property type="match status" value="1"/>
</dbReference>
<reference evidence="3" key="1">
    <citation type="submission" date="2023-07" db="EMBL/GenBank/DDBJ databases">
        <title>Identification of Pectobacterium versatile causing blackleg of potato from New York State with a whole genome sequencing approach.</title>
        <authorList>
            <person name="Ma X."/>
            <person name="Swingle B."/>
        </authorList>
    </citation>
    <scope>NUCLEOTIDE SEQUENCE [LARGE SCALE GENOMIC DNA]</scope>
    <source>
        <strain evidence="3">NY1588A</strain>
    </source>
</reference>
<feature type="non-terminal residue" evidence="2">
    <location>
        <position position="127"/>
    </location>
</feature>
<name>A0ABS0S2I6_PECPM</name>
<protein>
    <submittedName>
        <fullName evidence="2">DUF1240 domain-containing protein</fullName>
    </submittedName>
</protein>
<sequence>MVKINRPFFFIYSVFIFILSCWGGWFSLSGYLNFFSLNDVILFSWKLGVIFLLVPIVFQFSYFGFFSAIRNRPIKMNNKISNVLVIFAILGAVISFFSSLYISYSLNELGYEVCPKTSWMSPNKYVK</sequence>
<accession>A0ABS0S2I6</accession>
<feature type="transmembrane region" description="Helical" evidence="1">
    <location>
        <begin position="81"/>
        <end position="102"/>
    </location>
</feature>
<dbReference type="RefSeq" id="WP_198338531.1">
    <property type="nucleotide sequence ID" value="NZ_WABM01000001.1"/>
</dbReference>
<dbReference type="Proteomes" id="UP001194579">
    <property type="component" value="Unassembled WGS sequence"/>
</dbReference>
<organism evidence="2 3">
    <name type="scientific">Pectobacterium parmentieri</name>
    <dbReference type="NCBI Taxonomy" id="1905730"/>
    <lineage>
        <taxon>Bacteria</taxon>
        <taxon>Pseudomonadati</taxon>
        <taxon>Pseudomonadota</taxon>
        <taxon>Gammaproteobacteria</taxon>
        <taxon>Enterobacterales</taxon>
        <taxon>Pectobacteriaceae</taxon>
        <taxon>Pectobacterium</taxon>
    </lineage>
</organism>
<dbReference type="InterPro" id="IPR010665">
    <property type="entry name" value="DUF1240"/>
</dbReference>
<evidence type="ECO:0000256" key="1">
    <source>
        <dbReference type="SAM" id="Phobius"/>
    </source>
</evidence>
<evidence type="ECO:0000313" key="3">
    <source>
        <dbReference type="Proteomes" id="UP001194579"/>
    </source>
</evidence>
<feature type="transmembrane region" description="Helical" evidence="1">
    <location>
        <begin position="48"/>
        <end position="69"/>
    </location>
</feature>
<evidence type="ECO:0000313" key="2">
    <source>
        <dbReference type="EMBL" id="MBI0555294.1"/>
    </source>
</evidence>
<keyword evidence="1" id="KW-0812">Transmembrane</keyword>
<keyword evidence="1" id="KW-0472">Membrane</keyword>
<keyword evidence="1" id="KW-1133">Transmembrane helix</keyword>
<proteinExistence type="predicted"/>
<feature type="transmembrane region" description="Helical" evidence="1">
    <location>
        <begin position="7"/>
        <end position="28"/>
    </location>
</feature>
<dbReference type="Pfam" id="PF06836">
    <property type="entry name" value="DUF1240"/>
    <property type="match status" value="1"/>
</dbReference>
<dbReference type="EMBL" id="WABS01000022">
    <property type="protein sequence ID" value="MBI0555294.1"/>
    <property type="molecule type" value="Genomic_DNA"/>
</dbReference>